<keyword evidence="11" id="KW-1185">Reference proteome</keyword>
<gene>
    <name evidence="10" type="ORF">V6256_13910</name>
</gene>
<evidence type="ECO:0000256" key="3">
    <source>
        <dbReference type="ARBA" id="ARBA00022741"/>
    </source>
</evidence>
<dbReference type="PANTHER" id="PTHR43394">
    <property type="entry name" value="ATP-DEPENDENT PERMEASE MDL1, MITOCHONDRIAL"/>
    <property type="match status" value="1"/>
</dbReference>
<dbReference type="InterPro" id="IPR039421">
    <property type="entry name" value="Type_1_exporter"/>
</dbReference>
<evidence type="ECO:0000256" key="7">
    <source>
        <dbReference type="SAM" id="Phobius"/>
    </source>
</evidence>
<dbReference type="RefSeq" id="WP_341598829.1">
    <property type="nucleotide sequence ID" value="NZ_JBAKAZ010000078.1"/>
</dbReference>
<dbReference type="InterPro" id="IPR017871">
    <property type="entry name" value="ABC_transporter-like_CS"/>
</dbReference>
<dbReference type="PROSITE" id="PS00211">
    <property type="entry name" value="ABC_TRANSPORTER_1"/>
    <property type="match status" value="1"/>
</dbReference>
<feature type="transmembrane region" description="Helical" evidence="7">
    <location>
        <begin position="288"/>
        <end position="309"/>
    </location>
</feature>
<keyword evidence="5 7" id="KW-1133">Transmembrane helix</keyword>
<evidence type="ECO:0000313" key="11">
    <source>
        <dbReference type="Proteomes" id="UP001369082"/>
    </source>
</evidence>
<feature type="domain" description="ABC transmembrane type-1" evidence="9">
    <location>
        <begin position="40"/>
        <end position="327"/>
    </location>
</feature>
<dbReference type="InterPro" id="IPR003593">
    <property type="entry name" value="AAA+_ATPase"/>
</dbReference>
<dbReference type="Gene3D" id="3.40.50.300">
    <property type="entry name" value="P-loop containing nucleotide triphosphate hydrolases"/>
    <property type="match status" value="1"/>
</dbReference>
<proteinExistence type="predicted"/>
<reference evidence="10 11" key="1">
    <citation type="submission" date="2024-02" db="EMBL/GenBank/DDBJ databases">
        <title>Bacteria isolated from the canopy kelp, Nereocystis luetkeana.</title>
        <authorList>
            <person name="Pfister C.A."/>
            <person name="Younker I.T."/>
            <person name="Light S.H."/>
        </authorList>
    </citation>
    <scope>NUCLEOTIDE SEQUENCE [LARGE SCALE GENOMIC DNA]</scope>
    <source>
        <strain evidence="10 11">TI.1.05</strain>
    </source>
</reference>
<evidence type="ECO:0000259" key="8">
    <source>
        <dbReference type="PROSITE" id="PS50893"/>
    </source>
</evidence>
<evidence type="ECO:0000256" key="4">
    <source>
        <dbReference type="ARBA" id="ARBA00022840"/>
    </source>
</evidence>
<accession>A0ABU9GTP9</accession>
<feature type="transmembrane region" description="Helical" evidence="7">
    <location>
        <begin position="184"/>
        <end position="203"/>
    </location>
</feature>
<dbReference type="SMART" id="SM00382">
    <property type="entry name" value="AAA"/>
    <property type="match status" value="1"/>
</dbReference>
<comment type="caution">
    <text evidence="10">The sequence shown here is derived from an EMBL/GenBank/DDBJ whole genome shotgun (WGS) entry which is preliminary data.</text>
</comment>
<evidence type="ECO:0000256" key="2">
    <source>
        <dbReference type="ARBA" id="ARBA00022692"/>
    </source>
</evidence>
<feature type="transmembrane region" description="Helical" evidence="7">
    <location>
        <begin position="159"/>
        <end position="178"/>
    </location>
</feature>
<dbReference type="PROSITE" id="PS50893">
    <property type="entry name" value="ABC_TRANSPORTER_2"/>
    <property type="match status" value="1"/>
</dbReference>
<dbReference type="PANTHER" id="PTHR43394:SF1">
    <property type="entry name" value="ATP-BINDING CASSETTE SUB-FAMILY B MEMBER 10, MITOCHONDRIAL"/>
    <property type="match status" value="1"/>
</dbReference>
<dbReference type="InterPro" id="IPR027417">
    <property type="entry name" value="P-loop_NTPase"/>
</dbReference>
<keyword evidence="2 7" id="KW-0812">Transmembrane</keyword>
<dbReference type="PROSITE" id="PS50929">
    <property type="entry name" value="ABC_TM1F"/>
    <property type="match status" value="1"/>
</dbReference>
<sequence length="609" mass="67865">MYKFFESLVPALDNQEPSQPPKTLFAFCMHYTQGYKKALFFMTLLTSLLAILEVSLFGFMGQLVDWLVTKNPETLLQEEGVKLLLMSGMVLILIPALSLLHSLIIHQVLLGNYPMSIRWFAHRYLLKQSVSFYQEDFAGRIATKVMQTALAVRETVMKLLNVMVYILVYLISMLVMVAQADYRLAVPMLVWLVVYICIQVYFVPRLRIIAAEQADARSTMTGRIVDSYTNISTVKLFAHTDSESEYAKQGMESFLDTVYRQMRLVTGLNFSVQLANYILAFAMSALAIALWMQSAITVGAIAIAISLALRLNGMSQWIMYELSALFENIGTVTDGMNTLAKPNIITDKPDAKPLVVNQGTIDFQAMSFNYGENEGVINNFNLNIKAGEKIGLVGRSGAGKSTLVNLLLRFYDTEQGKILIDGQDIKEVLQESLRLQIGMVTQDTSLLHRSIRENILYGRPDATDEDMINATKQAQAHEFILSLTDNEGNTGYDAQVGERGVKLSGGQRQRIAISRVLLKDAPILVLDEATSALDSEVEAAIQESLYELMQGKSVIAIAHRLSTIAAMDRLIVLDKGQIIEQGTHNELLAKNGVYAHLWNHQTGGFLAED</sequence>
<keyword evidence="6 7" id="KW-0472">Membrane</keyword>
<dbReference type="Proteomes" id="UP001369082">
    <property type="component" value="Unassembled WGS sequence"/>
</dbReference>
<comment type="subcellular location">
    <subcellularLocation>
        <location evidence="1">Cell membrane</location>
        <topology evidence="1">Multi-pass membrane protein</topology>
    </subcellularLocation>
</comment>
<feature type="transmembrane region" description="Helical" evidence="7">
    <location>
        <begin position="39"/>
        <end position="63"/>
    </location>
</feature>
<dbReference type="EMBL" id="JBAKAZ010000078">
    <property type="protein sequence ID" value="MEL0630702.1"/>
    <property type="molecule type" value="Genomic_DNA"/>
</dbReference>
<feature type="transmembrane region" description="Helical" evidence="7">
    <location>
        <begin position="83"/>
        <end position="105"/>
    </location>
</feature>
<organism evidence="10 11">
    <name type="scientific">Psychromonas aquatilis</name>
    <dbReference type="NCBI Taxonomy" id="2005072"/>
    <lineage>
        <taxon>Bacteria</taxon>
        <taxon>Pseudomonadati</taxon>
        <taxon>Pseudomonadota</taxon>
        <taxon>Gammaproteobacteria</taxon>
        <taxon>Alteromonadales</taxon>
        <taxon>Psychromonadaceae</taxon>
        <taxon>Psychromonas</taxon>
    </lineage>
</organism>
<keyword evidence="3" id="KW-0547">Nucleotide-binding</keyword>
<dbReference type="SUPFAM" id="SSF52540">
    <property type="entry name" value="P-loop containing nucleoside triphosphate hydrolases"/>
    <property type="match status" value="1"/>
</dbReference>
<dbReference type="Pfam" id="PF00664">
    <property type="entry name" value="ABC_membrane"/>
    <property type="match status" value="1"/>
</dbReference>
<dbReference type="GO" id="GO:0005524">
    <property type="term" value="F:ATP binding"/>
    <property type="evidence" value="ECO:0007669"/>
    <property type="project" value="UniProtKB-KW"/>
</dbReference>
<dbReference type="InterPro" id="IPR003439">
    <property type="entry name" value="ABC_transporter-like_ATP-bd"/>
</dbReference>
<feature type="transmembrane region" description="Helical" evidence="7">
    <location>
        <begin position="264"/>
        <end position="282"/>
    </location>
</feature>
<dbReference type="InterPro" id="IPR011527">
    <property type="entry name" value="ABC1_TM_dom"/>
</dbReference>
<evidence type="ECO:0000256" key="5">
    <source>
        <dbReference type="ARBA" id="ARBA00022989"/>
    </source>
</evidence>
<evidence type="ECO:0000259" key="9">
    <source>
        <dbReference type="PROSITE" id="PS50929"/>
    </source>
</evidence>
<dbReference type="InterPro" id="IPR036640">
    <property type="entry name" value="ABC1_TM_sf"/>
</dbReference>
<dbReference type="SUPFAM" id="SSF90123">
    <property type="entry name" value="ABC transporter transmembrane region"/>
    <property type="match status" value="1"/>
</dbReference>
<dbReference type="Gene3D" id="1.20.1560.10">
    <property type="entry name" value="ABC transporter type 1, transmembrane domain"/>
    <property type="match status" value="1"/>
</dbReference>
<keyword evidence="4 10" id="KW-0067">ATP-binding</keyword>
<feature type="domain" description="ABC transporter" evidence="8">
    <location>
        <begin position="361"/>
        <end position="600"/>
    </location>
</feature>
<protein>
    <submittedName>
        <fullName evidence="10">ABC transporter ATP-binding protein</fullName>
    </submittedName>
</protein>
<evidence type="ECO:0000256" key="1">
    <source>
        <dbReference type="ARBA" id="ARBA00004651"/>
    </source>
</evidence>
<evidence type="ECO:0000313" key="10">
    <source>
        <dbReference type="EMBL" id="MEL0630702.1"/>
    </source>
</evidence>
<name>A0ABU9GTP9_9GAMM</name>
<evidence type="ECO:0000256" key="6">
    <source>
        <dbReference type="ARBA" id="ARBA00023136"/>
    </source>
</evidence>
<dbReference type="Pfam" id="PF00005">
    <property type="entry name" value="ABC_tran"/>
    <property type="match status" value="1"/>
</dbReference>